<dbReference type="RefSeq" id="XP_046590927.1">
    <property type="nucleotide sequence ID" value="XM_046734971.1"/>
</dbReference>
<gene>
    <name evidence="14 15 16" type="primary">LOC107222192</name>
</gene>
<feature type="compositionally biased region" description="Low complexity" evidence="9">
    <location>
        <begin position="253"/>
        <end position="274"/>
    </location>
</feature>
<evidence type="ECO:0000256" key="10">
    <source>
        <dbReference type="SAM" id="Phobius"/>
    </source>
</evidence>
<dbReference type="SUPFAM" id="SSF50494">
    <property type="entry name" value="Trypsin-like serine proteases"/>
    <property type="match status" value="1"/>
</dbReference>
<feature type="region of interest" description="Disordered" evidence="9">
    <location>
        <begin position="730"/>
        <end position="755"/>
    </location>
</feature>
<dbReference type="InterPro" id="IPR033116">
    <property type="entry name" value="TRYPSIN_SER"/>
</dbReference>
<feature type="domain" description="Peptidase S1" evidence="12">
    <location>
        <begin position="1426"/>
        <end position="1661"/>
    </location>
</feature>
<feature type="region of interest" description="Disordered" evidence="9">
    <location>
        <begin position="214"/>
        <end position="288"/>
    </location>
</feature>
<dbReference type="GeneID" id="107222192"/>
<feature type="disulfide bond" evidence="7">
    <location>
        <begin position="1692"/>
        <end position="1707"/>
    </location>
</feature>
<keyword evidence="3" id="KW-0735">Signal-anchor</keyword>
<feature type="region of interest" description="Disordered" evidence="9">
    <location>
        <begin position="612"/>
        <end position="646"/>
    </location>
</feature>
<evidence type="ECO:0000313" key="14">
    <source>
        <dbReference type="RefSeq" id="XP_046590926.1"/>
    </source>
</evidence>
<dbReference type="RefSeq" id="XP_046590926.1">
    <property type="nucleotide sequence ID" value="XM_046734970.1"/>
</dbReference>
<name>A0ABM3FSD2_NEOLC</name>
<feature type="compositionally biased region" description="Basic and acidic residues" evidence="9">
    <location>
        <begin position="730"/>
        <end position="753"/>
    </location>
</feature>
<dbReference type="CDD" id="cd00190">
    <property type="entry name" value="Tryp_SPc"/>
    <property type="match status" value="1"/>
</dbReference>
<dbReference type="Pfam" id="PF01390">
    <property type="entry name" value="SEA"/>
    <property type="match status" value="1"/>
</dbReference>
<feature type="compositionally biased region" description="Basic and acidic residues" evidence="9">
    <location>
        <begin position="892"/>
        <end position="910"/>
    </location>
</feature>
<dbReference type="InterPro" id="IPR001314">
    <property type="entry name" value="Peptidase_S1A"/>
</dbReference>
<dbReference type="InterPro" id="IPR002172">
    <property type="entry name" value="LDrepeatLR_classA_rpt"/>
</dbReference>
<evidence type="ECO:0000313" key="15">
    <source>
        <dbReference type="RefSeq" id="XP_046590927.1"/>
    </source>
</evidence>
<dbReference type="PANTHER" id="PTHR24252">
    <property type="entry name" value="ACROSIN-RELATED"/>
    <property type="match status" value="1"/>
</dbReference>
<dbReference type="SUPFAM" id="SSF57424">
    <property type="entry name" value="LDL receptor-like module"/>
    <property type="match status" value="3"/>
</dbReference>
<dbReference type="InterPro" id="IPR036055">
    <property type="entry name" value="LDL_receptor-like_sf"/>
</dbReference>
<evidence type="ECO:0000259" key="11">
    <source>
        <dbReference type="PROSITE" id="PS50024"/>
    </source>
</evidence>
<dbReference type="InterPro" id="IPR009003">
    <property type="entry name" value="Peptidase_S1_PA"/>
</dbReference>
<keyword evidence="13" id="KW-1185">Reference proteome</keyword>
<dbReference type="Proteomes" id="UP000829291">
    <property type="component" value="Chromosome 3"/>
</dbReference>
<proteinExistence type="predicted"/>
<feature type="transmembrane region" description="Helical" evidence="10">
    <location>
        <begin position="61"/>
        <end position="84"/>
    </location>
</feature>
<feature type="disulfide bond" evidence="7">
    <location>
        <begin position="1125"/>
        <end position="1140"/>
    </location>
</feature>
<comment type="subcellular location">
    <subcellularLocation>
        <location evidence="1">Membrane</location>
        <topology evidence="1">Single-pass type II membrane protein</topology>
    </subcellularLocation>
</comment>
<feature type="domain" description="SEA" evidence="11">
    <location>
        <begin position="94"/>
        <end position="215"/>
    </location>
</feature>
<evidence type="ECO:0000313" key="16">
    <source>
        <dbReference type="RefSeq" id="XP_046590928.1"/>
    </source>
</evidence>
<sequence length="1710" mass="190160">MTSTCGSTKSHPALTTSSFYRPGSYPYQSEYYLPPRSAWYRVPPHVNKNGKNTTKWKIGSAVLIISAMLVLIAVLAVAGLALWMGALRNDPKNAVTGFACSFRVSSGERYYPMLKLNTSMAFREKERKYKNIFELLFRRSVLAPAYKQTFIDKFENGTLKVFFRVYLDRRKLPKSISNVEDTIADILAKETYSTSSLFKDMELDLASISVKTLDQDGGVPNRPQQQQQQQTARKKNTMITKNGLLRPSIRNTSSSSSSSLSSSSSSPSSTTLSPIKTDPDEANIDFSNIPTIQGTYKVTKLNGTDSPEIAERSRSTSTTVVPPETTERMVKTTRKEVETTSSSTETSKPETTSSKPKVTEVSTTKKPFKDFVDPEFETSPWRPIIPGFVNAELRLKLNDESVPSTVPEVPSIASKVDEPSLLPVFETIGETTSRDSEDHTDRIVPQEMVNFRVNGKFKNKIPTQPSDEPLFRDEVVSLPIDKEVRADSIEIADSEPIRKTYNVRVFSTGNVPIPETESSAIFGVQSEPEVAGIGEAEVVLDVDELEGRNRFSEIEASLEDAMQDRKAVLREAISRREPVYTSYKSPDLNGEAKPILVENPGTLRPFRHTIPVDKIAEAENEDEDRDREGPSRLEEKSKLEFEEQRPPISDLTTSITIDDDKTLKHTTTEIYSEILHPLNKNNGQKLQRPTEKLQQREDPIPQSVVNTGRNSTFVEIETVKYTPGSVKNESLVKKDGESDRDEAKRESELKSKVYNDTLKANVVENLVTLAPVKSNSGIGRPIRPRPRPPGASGNYTEDNYDSEGGELPIEDIVEVADRSYEKLRTANEEKPEEKDEEGAGSPDKSTKPDRQVVEVITSISTRVSEPEVRISDSKIGGSQRAKIEAPDFGANRSEEPLFDDFKNPGNSDRKISNARESIMLLEKLKQFAKVRTDTLTISTKQDGEDEVEDDPSRDHSTIPRPEVPSGNQGEELANFDKLTKLATVLSGDKVISSNDTDDFILSRDGIKVPTKVLIKAEERTEKMRSSTEENPVENNGETCQGFQCNDGKCLPAGARCNMLRECATSEDESNCRCGDFLKAQLLYHKICDGTPDCWDYSDETDCDWCGKGQFVCGNSKACVNPEKVCDGFRDCPSGEDEKKCAALIDENMSIGEGDTGVEIGSVESRDAKGEEEVEREATSTEGGNFSKWEKYEDETGVSDFSGKNETDQEMMESSILETTTFRIVVKSGLDETSTRKSLDLNDEEALNSDGVVSGREITPNLKSGSIYGGNSFHTVEKNSNADRPISSVIGIPYRSEIDDYNDKGFLSVRKNGKWGKLCLTGMDNLLERKRTIWTVEDLGRAVCKAITYQDYERVEKVRLESEKTQQHEYYSLVYNEKTSEKTSLTFKPSNCPSGDVLRVKCKNLECGVRTQTPTQARWPFYRDSRIVGGGSSAAGSWPWQVALYKEGGYQCGGALVNDMWIISAAHCFYHTQSEYWVARIGTTRRGSFASPHEQLIHVNRIILHPDYIDNGFINDISLLKLERPVVFSDYVRPVCLPKTEPKGGEICKVTGWGQLFELGRVFPDTLQEVELPVMSTDECRRRTLFLPLYKITSGMLCAGLKDGGRDACLGDSGGPLVCPESNNKYTLQGITSNGYGCARPGRPGIYTKVHSYVPWIEGVMADDEFAPSSSFSLDCKGHRCPLGQCLPKSRVCNGYLECSDGSDELGCTID</sequence>
<feature type="region of interest" description="Disordered" evidence="9">
    <location>
        <begin position="304"/>
        <end position="362"/>
    </location>
</feature>
<keyword evidence="4 10" id="KW-1133">Transmembrane helix</keyword>
<evidence type="ECO:0000256" key="3">
    <source>
        <dbReference type="ARBA" id="ARBA00022968"/>
    </source>
</evidence>
<feature type="disulfide bond" evidence="7">
    <location>
        <begin position="1680"/>
        <end position="1698"/>
    </location>
</feature>
<feature type="region of interest" description="Disordered" evidence="9">
    <location>
        <begin position="773"/>
        <end position="910"/>
    </location>
</feature>
<evidence type="ECO:0000256" key="4">
    <source>
        <dbReference type="ARBA" id="ARBA00022989"/>
    </source>
</evidence>
<feature type="compositionally biased region" description="Low complexity" evidence="9">
    <location>
        <begin position="315"/>
        <end position="324"/>
    </location>
</feature>
<dbReference type="PRINTS" id="PR00722">
    <property type="entry name" value="CHYMOTRYPSIN"/>
</dbReference>
<evidence type="ECO:0000256" key="5">
    <source>
        <dbReference type="ARBA" id="ARBA00023136"/>
    </source>
</evidence>
<dbReference type="PROSITE" id="PS01209">
    <property type="entry name" value="LDLRA_1"/>
    <property type="match status" value="2"/>
</dbReference>
<evidence type="ECO:0000256" key="6">
    <source>
        <dbReference type="ARBA" id="ARBA00023157"/>
    </source>
</evidence>
<dbReference type="InterPro" id="IPR001254">
    <property type="entry name" value="Trypsin_dom"/>
</dbReference>
<keyword evidence="5 10" id="KW-0472">Membrane</keyword>
<organism evidence="13 16">
    <name type="scientific">Neodiprion lecontei</name>
    <name type="common">Redheaded pine sawfly</name>
    <dbReference type="NCBI Taxonomy" id="441921"/>
    <lineage>
        <taxon>Eukaryota</taxon>
        <taxon>Metazoa</taxon>
        <taxon>Ecdysozoa</taxon>
        <taxon>Arthropoda</taxon>
        <taxon>Hexapoda</taxon>
        <taxon>Insecta</taxon>
        <taxon>Pterygota</taxon>
        <taxon>Neoptera</taxon>
        <taxon>Endopterygota</taxon>
        <taxon>Hymenoptera</taxon>
        <taxon>Tenthredinoidea</taxon>
        <taxon>Diprionidae</taxon>
        <taxon>Diprioninae</taxon>
        <taxon>Neodiprion</taxon>
    </lineage>
</organism>
<dbReference type="RefSeq" id="XP_046590928.1">
    <property type="nucleotide sequence ID" value="XM_046734972.1"/>
</dbReference>
<feature type="compositionally biased region" description="Basic and acidic residues" evidence="9">
    <location>
        <begin position="815"/>
        <end position="833"/>
    </location>
</feature>
<dbReference type="Gene3D" id="2.40.10.10">
    <property type="entry name" value="Trypsin-like serine proteases"/>
    <property type="match status" value="2"/>
</dbReference>
<keyword evidence="6 7" id="KW-1015">Disulfide bond</keyword>
<feature type="compositionally biased region" description="Basic and acidic residues" evidence="9">
    <location>
        <begin position="325"/>
        <end position="338"/>
    </location>
</feature>
<keyword evidence="8" id="KW-0720">Serine protease</keyword>
<keyword evidence="8" id="KW-0645">Protease</keyword>
<reference evidence="14 15" key="1">
    <citation type="submission" date="2025-05" db="UniProtKB">
        <authorList>
            <consortium name="RefSeq"/>
        </authorList>
    </citation>
    <scope>IDENTIFICATION</scope>
    <source>
        <tissue evidence="14 15">Thorax and Abdomen</tissue>
    </source>
</reference>
<dbReference type="InterPro" id="IPR001190">
    <property type="entry name" value="SRCR"/>
</dbReference>
<protein>
    <submittedName>
        <fullName evidence="14 15">Uncharacterized protein LOC107222192 isoform X1</fullName>
    </submittedName>
</protein>
<evidence type="ECO:0000256" key="9">
    <source>
        <dbReference type="SAM" id="MobiDB-lite"/>
    </source>
</evidence>
<evidence type="ECO:0000256" key="7">
    <source>
        <dbReference type="PROSITE-ProRule" id="PRU00124"/>
    </source>
</evidence>
<feature type="region of interest" description="Disordered" evidence="9">
    <location>
        <begin position="936"/>
        <end position="970"/>
    </location>
</feature>
<feature type="disulfide bond" evidence="7">
    <location>
        <begin position="1044"/>
        <end position="1062"/>
    </location>
</feature>
<evidence type="ECO:0000313" key="13">
    <source>
        <dbReference type="Proteomes" id="UP000829291"/>
    </source>
</evidence>
<evidence type="ECO:0000259" key="12">
    <source>
        <dbReference type="PROSITE" id="PS50240"/>
    </source>
</evidence>
<dbReference type="PROSITE" id="PS00135">
    <property type="entry name" value="TRYPSIN_SER"/>
    <property type="match status" value="1"/>
</dbReference>
<feature type="compositionally biased region" description="Basic and acidic residues" evidence="9">
    <location>
        <begin position="626"/>
        <end position="645"/>
    </location>
</feature>
<dbReference type="SUPFAM" id="SSF82671">
    <property type="entry name" value="SEA domain"/>
    <property type="match status" value="1"/>
</dbReference>
<feature type="compositionally biased region" description="Acidic residues" evidence="9">
    <location>
        <begin position="798"/>
        <end position="814"/>
    </location>
</feature>
<evidence type="ECO:0000256" key="2">
    <source>
        <dbReference type="ARBA" id="ARBA00022692"/>
    </source>
</evidence>
<dbReference type="PROSITE" id="PS50240">
    <property type="entry name" value="TRYPSIN_DOM"/>
    <property type="match status" value="1"/>
</dbReference>
<evidence type="ECO:0000256" key="8">
    <source>
        <dbReference type="RuleBase" id="RU363034"/>
    </source>
</evidence>
<comment type="caution">
    <text evidence="7">Lacks conserved residue(s) required for the propagation of feature annotation.</text>
</comment>
<dbReference type="CDD" id="cd00112">
    <property type="entry name" value="LDLa"/>
    <property type="match status" value="3"/>
</dbReference>
<dbReference type="Pfam" id="PF00089">
    <property type="entry name" value="Trypsin"/>
    <property type="match status" value="1"/>
</dbReference>
<keyword evidence="8" id="KW-0378">Hydrolase</keyword>
<dbReference type="Gene3D" id="4.10.400.10">
    <property type="entry name" value="Low-density Lipoprotein Receptor"/>
    <property type="match status" value="3"/>
</dbReference>
<dbReference type="InterPro" id="IPR023415">
    <property type="entry name" value="LDLR_class-A_CS"/>
</dbReference>
<dbReference type="PROSITE" id="PS50024">
    <property type="entry name" value="SEA"/>
    <property type="match status" value="1"/>
</dbReference>
<accession>A0ABM3FSD2</accession>
<feature type="compositionally biased region" description="Basic and acidic residues" evidence="9">
    <location>
        <begin position="1163"/>
        <end position="1178"/>
    </location>
</feature>
<dbReference type="PROSITE" id="PS00134">
    <property type="entry name" value="TRYPSIN_HIS"/>
    <property type="match status" value="1"/>
</dbReference>
<dbReference type="SMART" id="SM00192">
    <property type="entry name" value="LDLa"/>
    <property type="match status" value="3"/>
</dbReference>
<feature type="region of interest" description="Disordered" evidence="9">
    <location>
        <begin position="1163"/>
        <end position="1207"/>
    </location>
</feature>
<dbReference type="InterPro" id="IPR000082">
    <property type="entry name" value="SEA_dom"/>
</dbReference>
<dbReference type="InterPro" id="IPR018114">
    <property type="entry name" value="TRYPSIN_HIS"/>
</dbReference>
<keyword evidence="2 10" id="KW-0812">Transmembrane</keyword>
<dbReference type="PANTHER" id="PTHR24252:SF7">
    <property type="entry name" value="HYALIN"/>
    <property type="match status" value="1"/>
</dbReference>
<feature type="disulfide bond" evidence="7">
    <location>
        <begin position="1056"/>
        <end position="1071"/>
    </location>
</feature>
<dbReference type="InterPro" id="IPR043504">
    <property type="entry name" value="Peptidase_S1_PA_chymotrypsin"/>
</dbReference>
<dbReference type="Pfam" id="PF15494">
    <property type="entry name" value="SRCR_2"/>
    <property type="match status" value="1"/>
</dbReference>
<dbReference type="Pfam" id="PF00057">
    <property type="entry name" value="Ldl_recept_a"/>
    <property type="match status" value="2"/>
</dbReference>
<dbReference type="InterPro" id="IPR036364">
    <property type="entry name" value="SEA_dom_sf"/>
</dbReference>
<dbReference type="PROSITE" id="PS50068">
    <property type="entry name" value="LDLRA_2"/>
    <property type="match status" value="3"/>
</dbReference>
<evidence type="ECO:0000256" key="1">
    <source>
        <dbReference type="ARBA" id="ARBA00004606"/>
    </source>
</evidence>
<feature type="compositionally biased region" description="Low complexity" evidence="9">
    <location>
        <begin position="339"/>
        <end position="356"/>
    </location>
</feature>
<dbReference type="SMART" id="SM00020">
    <property type="entry name" value="Tryp_SPc"/>
    <property type="match status" value="1"/>
</dbReference>